<dbReference type="GO" id="GO:0005814">
    <property type="term" value="C:centriole"/>
    <property type="evidence" value="ECO:0007669"/>
    <property type="project" value="UniProtKB-SubCell"/>
</dbReference>
<evidence type="ECO:0000256" key="7">
    <source>
        <dbReference type="ARBA" id="ARBA00023212"/>
    </source>
</evidence>
<dbReference type="PANTHER" id="PTHR31477">
    <property type="entry name" value="CENTROSOMAL PROTEIN OF 44 KDA"/>
    <property type="match status" value="1"/>
</dbReference>
<dbReference type="GO" id="GO:0030496">
    <property type="term" value="C:midbody"/>
    <property type="evidence" value="ECO:0007669"/>
    <property type="project" value="UniProtKB-SubCell"/>
</dbReference>
<dbReference type="Pfam" id="PF15007">
    <property type="entry name" value="CEP44"/>
    <property type="match status" value="1"/>
</dbReference>
<accession>A0A3Q0R8B7</accession>
<dbReference type="Proteomes" id="UP000261340">
    <property type="component" value="Unplaced"/>
</dbReference>
<dbReference type="GeneTree" id="ENSGT00390000009873"/>
<evidence type="ECO:0000256" key="5">
    <source>
        <dbReference type="ARBA" id="ARBA00022490"/>
    </source>
</evidence>
<comment type="subcellular location">
    <subcellularLocation>
        <location evidence="1">Cytoplasm</location>
        <location evidence="1">Cytoskeleton</location>
        <location evidence="1">Microtubule organizing center</location>
        <location evidence="1">Centrosome</location>
        <location evidence="1">Centriole</location>
    </subcellularLocation>
    <subcellularLocation>
        <location evidence="3">Cytoplasm</location>
        <location evidence="3">Cytoskeleton</location>
        <location evidence="3">Spindle pole</location>
    </subcellularLocation>
    <subcellularLocation>
        <location evidence="2">Midbody</location>
    </subcellularLocation>
</comment>
<sequence>MLSTGDVEGGLRKLEALLRVIKYPGYVDYNGLSKGDPSAFLPIVSFALTSSSPPFAEQLMAAGLELTGKTDLHFTDTLYKVLRDIFNYKPILTRQQFLQWGFSHRKISFICDIINLILQKHSQLKKVQGLLVVNFIFMYFSQMETDYSIALLPLYAMAQVYARCPLLFWYHFGQGSWQPEPPS</sequence>
<organism evidence="10 11">
    <name type="scientific">Amphilophus citrinellus</name>
    <name type="common">Midas cichlid</name>
    <name type="synonym">Cichlasoma citrinellum</name>
    <dbReference type="NCBI Taxonomy" id="61819"/>
    <lineage>
        <taxon>Eukaryota</taxon>
        <taxon>Metazoa</taxon>
        <taxon>Chordata</taxon>
        <taxon>Craniata</taxon>
        <taxon>Vertebrata</taxon>
        <taxon>Euteleostomi</taxon>
        <taxon>Actinopterygii</taxon>
        <taxon>Neopterygii</taxon>
        <taxon>Teleostei</taxon>
        <taxon>Neoteleostei</taxon>
        <taxon>Acanthomorphata</taxon>
        <taxon>Ovalentaria</taxon>
        <taxon>Cichlomorphae</taxon>
        <taxon>Cichliformes</taxon>
        <taxon>Cichlidae</taxon>
        <taxon>New World cichlids</taxon>
        <taxon>Cichlasomatinae</taxon>
        <taxon>Heroini</taxon>
        <taxon>Amphilophus</taxon>
    </lineage>
</organism>
<evidence type="ECO:0000256" key="8">
    <source>
        <dbReference type="ARBA" id="ARBA00046235"/>
    </source>
</evidence>
<evidence type="ECO:0000256" key="4">
    <source>
        <dbReference type="ARBA" id="ARBA00014053"/>
    </source>
</evidence>
<proteinExistence type="predicted"/>
<evidence type="ECO:0000313" key="11">
    <source>
        <dbReference type="Proteomes" id="UP000261340"/>
    </source>
</evidence>
<feature type="domain" description="Centrosomal CEP44" evidence="9">
    <location>
        <begin position="6"/>
        <end position="127"/>
    </location>
</feature>
<dbReference type="GO" id="GO:0007099">
    <property type="term" value="P:centriole replication"/>
    <property type="evidence" value="ECO:0007669"/>
    <property type="project" value="TreeGrafter"/>
</dbReference>
<keyword evidence="11" id="KW-1185">Reference proteome</keyword>
<evidence type="ECO:0000259" key="9">
    <source>
        <dbReference type="Pfam" id="PF15007"/>
    </source>
</evidence>
<reference evidence="10" key="2">
    <citation type="submission" date="2025-09" db="UniProtKB">
        <authorList>
            <consortium name="Ensembl"/>
        </authorList>
    </citation>
    <scope>IDENTIFICATION</scope>
</reference>
<evidence type="ECO:0000256" key="2">
    <source>
        <dbReference type="ARBA" id="ARBA00004214"/>
    </source>
</evidence>
<dbReference type="Ensembl" id="ENSACIT00000005505.1">
    <property type="protein sequence ID" value="ENSACIP00000005340.1"/>
    <property type="gene ID" value="ENSACIG00000004217.1"/>
</dbReference>
<evidence type="ECO:0000256" key="6">
    <source>
        <dbReference type="ARBA" id="ARBA00023054"/>
    </source>
</evidence>
<protein>
    <recommendedName>
        <fullName evidence="4">Centrosomal protein of 44 kDa</fullName>
    </recommendedName>
</protein>
<keyword evidence="7" id="KW-0206">Cytoskeleton</keyword>
<dbReference type="OMA" id="CDLARIC"/>
<dbReference type="GO" id="GO:0005813">
    <property type="term" value="C:centrosome"/>
    <property type="evidence" value="ECO:0007669"/>
    <property type="project" value="TreeGrafter"/>
</dbReference>
<dbReference type="AlphaFoldDB" id="A0A3Q0R8B7"/>
<comment type="function">
    <text evidence="8">Centriole-enriched microtubule-binding protein involved in centriole biogenesis. In collaboration with CEP295 and POC1B, is required for the centriole-to-centrosome conversion by ensuring the formation of bona fide centriole wall. Functions as a linker component that maintains centrosome cohesion. Associates with CROCC and regulates its stability and localization to the centrosome.</text>
</comment>
<name>A0A3Q0R8B7_AMPCI</name>
<keyword evidence="5" id="KW-0963">Cytoplasm</keyword>
<evidence type="ECO:0000256" key="1">
    <source>
        <dbReference type="ARBA" id="ARBA00004114"/>
    </source>
</evidence>
<reference evidence="10" key="1">
    <citation type="submission" date="2025-08" db="UniProtKB">
        <authorList>
            <consortium name="Ensembl"/>
        </authorList>
    </citation>
    <scope>IDENTIFICATION</scope>
</reference>
<dbReference type="InterPro" id="IPR033603">
    <property type="entry name" value="CEP44"/>
</dbReference>
<dbReference type="STRING" id="61819.ENSACIP00000005340"/>
<dbReference type="GO" id="GO:0000922">
    <property type="term" value="C:spindle pole"/>
    <property type="evidence" value="ECO:0007669"/>
    <property type="project" value="UniProtKB-SubCell"/>
</dbReference>
<dbReference type="PANTHER" id="PTHR31477:SF1">
    <property type="entry name" value="CENTROSOMAL PROTEIN OF 44 KDA"/>
    <property type="match status" value="1"/>
</dbReference>
<dbReference type="InterPro" id="IPR029157">
    <property type="entry name" value="CEP44_CC"/>
</dbReference>
<keyword evidence="6" id="KW-0175">Coiled coil</keyword>
<evidence type="ECO:0000256" key="3">
    <source>
        <dbReference type="ARBA" id="ARBA00004647"/>
    </source>
</evidence>
<evidence type="ECO:0000313" key="10">
    <source>
        <dbReference type="Ensembl" id="ENSACIP00000005340.1"/>
    </source>
</evidence>
<dbReference type="GO" id="GO:0010457">
    <property type="term" value="P:centriole-centriole cohesion"/>
    <property type="evidence" value="ECO:0007669"/>
    <property type="project" value="TreeGrafter"/>
</dbReference>